<protein>
    <submittedName>
        <fullName evidence="4">Quinol oxidase subunit 1/3</fullName>
    </submittedName>
</protein>
<dbReference type="Gene3D" id="3.10.10.10">
    <property type="entry name" value="HIV Type 1 Reverse Transcriptase, subunit A, domain 1"/>
    <property type="match status" value="1"/>
</dbReference>
<dbReference type="PANTHER" id="PTHR33050:SF7">
    <property type="entry name" value="RIBONUCLEASE H"/>
    <property type="match status" value="1"/>
</dbReference>
<dbReference type="Proteomes" id="UP000044841">
    <property type="component" value="Unassembled WGS sequence"/>
</dbReference>
<reference evidence="4 5" key="1">
    <citation type="submission" date="2015-07" db="EMBL/GenBank/DDBJ databases">
        <authorList>
            <person name="Noorani M."/>
        </authorList>
    </citation>
    <scope>NUCLEOTIDE SEQUENCE [LARGE SCALE GENOMIC DNA]</scope>
    <source>
        <strain evidence="4">BBA 69670</strain>
    </source>
</reference>
<feature type="compositionally biased region" description="Basic and acidic residues" evidence="2">
    <location>
        <begin position="61"/>
        <end position="70"/>
    </location>
</feature>
<evidence type="ECO:0000256" key="1">
    <source>
        <dbReference type="PROSITE-ProRule" id="PRU00047"/>
    </source>
</evidence>
<feature type="compositionally biased region" description="Polar residues" evidence="2">
    <location>
        <begin position="90"/>
        <end position="113"/>
    </location>
</feature>
<proteinExistence type="predicted"/>
<dbReference type="PROSITE" id="PS50158">
    <property type="entry name" value="ZF_CCHC"/>
    <property type="match status" value="1"/>
</dbReference>
<feature type="compositionally biased region" description="Low complexity" evidence="2">
    <location>
        <begin position="393"/>
        <end position="402"/>
    </location>
</feature>
<dbReference type="PANTHER" id="PTHR33050">
    <property type="entry name" value="REVERSE TRANSCRIPTASE DOMAIN-CONTAINING PROTEIN"/>
    <property type="match status" value="1"/>
</dbReference>
<gene>
    <name evidence="4" type="ORF">RSOLAG22IIIB_13406</name>
</gene>
<dbReference type="AlphaFoldDB" id="A0A0K6FM87"/>
<dbReference type="EMBL" id="CYGV01000103">
    <property type="protein sequence ID" value="CUA67355.1"/>
    <property type="molecule type" value="Genomic_DNA"/>
</dbReference>
<feature type="region of interest" description="Disordered" evidence="2">
    <location>
        <begin position="449"/>
        <end position="479"/>
    </location>
</feature>
<evidence type="ECO:0000313" key="4">
    <source>
        <dbReference type="EMBL" id="CUA67355.1"/>
    </source>
</evidence>
<keyword evidence="1" id="KW-0863">Zinc-finger</keyword>
<dbReference type="InterPro" id="IPR052055">
    <property type="entry name" value="Hepadnavirus_pol/RT"/>
</dbReference>
<feature type="compositionally biased region" description="Low complexity" evidence="2">
    <location>
        <begin position="373"/>
        <end position="385"/>
    </location>
</feature>
<dbReference type="Gene3D" id="3.30.70.270">
    <property type="match status" value="1"/>
</dbReference>
<evidence type="ECO:0000259" key="3">
    <source>
        <dbReference type="PROSITE" id="PS50158"/>
    </source>
</evidence>
<sequence>MPPKPPKCMTCTEEGDNCFRDTTESCLTCQRKDRTCVMPGARRATPDSPSDRSTPLSSASDRNEPRHTPSEDGPAGIRRPRDTPTVAGWGQSSHISTAIHTPSYSSQQRNQPVTLGKRPANVRSPDAENIEEREDRIKRLELALENERSLVEDARRRKAAQEDLGPSSNPLPSLDFMLAHSSRPRAASGASNSSTETVIPGFMAGSSELLPPESVVKNIKSGWKRGFSLVLLTDDYCRRKGGPARHKTALTYDAATSVLTTVEDELFDPTRKEEDLTYEEWSRAYRRFLSILAQHLPKYYERWKTHHDFILDRPELSAYWRLWLRYDIKLRERTRTERRIDVTVFQKAIFDELLPVFQAEKALEAMQRGVASSATNTGSATSSRPTLPPPPARSSSLSLKPAPSKRPGPEPGRCFRCGRLGHGSKSCTESTQASGAAILIQMDSDGNWTINGKPVSAPTSAPYADPTPTVPNPALRPSDPRRVTTPLLPNAWDSLLAGLDLKQEFGDVPLGLSAGFRIGSTRSLDRSFIIPNHKSALDNPSIIHEAIDKEISLGRYSGPFSHHELEARIGFFRTAPLGVVAKSTPGEFRIIQDFSCSSYDHPALNDEIDPNQFQCEWGFFQDVVETILVAPAGSEAATFDVDAAYRRMPVHPEDQPHTVVMWMDKFWVDHCVPFGAGSSNGIFGRCGDAMARICTARGLGPVLKWVDDFLFFRFPRDGSFQYAESDILAIAAQLGWPWKESKTRPFASTFVYLGFLWDIQNRSVCIPSEKREKYLARLREWLAAPTTSFKLTEKILGSLVHCTQVITNGRPMLAGLFSFHAAIAKNTHTRFHHHTPSPRAVADINWWLQQLSEGPCVRHFCPDPPIHDCEYFMDASTSFGIGVIVENKCAMWRLRRGWRTPGRDIGWAEMAAVELALGQAIAMGINNRTLIFRSDNQGVVFALRAGRSRNEAQNQILMRILSRADLHGLKLDIIYVRSEENPADAPSRGHYPSIYPPIPSPFTPAELVDSLAPCDI</sequence>
<organism evidence="4 5">
    <name type="scientific">Rhizoctonia solani</name>
    <dbReference type="NCBI Taxonomy" id="456999"/>
    <lineage>
        <taxon>Eukaryota</taxon>
        <taxon>Fungi</taxon>
        <taxon>Dikarya</taxon>
        <taxon>Basidiomycota</taxon>
        <taxon>Agaricomycotina</taxon>
        <taxon>Agaricomycetes</taxon>
        <taxon>Cantharellales</taxon>
        <taxon>Ceratobasidiaceae</taxon>
        <taxon>Rhizoctonia</taxon>
    </lineage>
</organism>
<feature type="region of interest" description="Disordered" evidence="2">
    <location>
        <begin position="35"/>
        <end position="130"/>
    </location>
</feature>
<keyword evidence="1" id="KW-0479">Metal-binding</keyword>
<evidence type="ECO:0000256" key="2">
    <source>
        <dbReference type="SAM" id="MobiDB-lite"/>
    </source>
</evidence>
<dbReference type="InterPro" id="IPR001878">
    <property type="entry name" value="Znf_CCHC"/>
</dbReference>
<name>A0A0K6FM87_9AGAM</name>
<feature type="region of interest" description="Disordered" evidence="2">
    <location>
        <begin position="373"/>
        <end position="415"/>
    </location>
</feature>
<dbReference type="SUPFAM" id="SSF56672">
    <property type="entry name" value="DNA/RNA polymerases"/>
    <property type="match status" value="1"/>
</dbReference>
<keyword evidence="5" id="KW-1185">Reference proteome</keyword>
<keyword evidence="1" id="KW-0862">Zinc</keyword>
<feature type="compositionally biased region" description="Polar residues" evidence="2">
    <location>
        <begin position="47"/>
        <end position="60"/>
    </location>
</feature>
<feature type="domain" description="CCHC-type" evidence="3">
    <location>
        <begin position="413"/>
        <end position="429"/>
    </location>
</feature>
<dbReference type="InterPro" id="IPR043128">
    <property type="entry name" value="Rev_trsase/Diguanyl_cyclase"/>
</dbReference>
<accession>A0A0K6FM87</accession>
<dbReference type="InterPro" id="IPR043502">
    <property type="entry name" value="DNA/RNA_pol_sf"/>
</dbReference>
<dbReference type="GO" id="GO:0008270">
    <property type="term" value="F:zinc ion binding"/>
    <property type="evidence" value="ECO:0007669"/>
    <property type="project" value="UniProtKB-KW"/>
</dbReference>
<evidence type="ECO:0000313" key="5">
    <source>
        <dbReference type="Proteomes" id="UP000044841"/>
    </source>
</evidence>
<dbReference type="GO" id="GO:0003676">
    <property type="term" value="F:nucleic acid binding"/>
    <property type="evidence" value="ECO:0007669"/>
    <property type="project" value="InterPro"/>
</dbReference>
<feature type="region of interest" description="Disordered" evidence="2">
    <location>
        <begin position="154"/>
        <end position="174"/>
    </location>
</feature>